<evidence type="ECO:0008006" key="4">
    <source>
        <dbReference type="Google" id="ProtNLM"/>
    </source>
</evidence>
<evidence type="ECO:0000313" key="3">
    <source>
        <dbReference type="Proteomes" id="UP000626148"/>
    </source>
</evidence>
<dbReference type="AlphaFoldDB" id="A0A918N693"/>
<gene>
    <name evidence="2" type="ORF">GCM10007392_09680</name>
</gene>
<keyword evidence="1" id="KW-1133">Transmembrane helix</keyword>
<feature type="transmembrane region" description="Helical" evidence="1">
    <location>
        <begin position="5"/>
        <end position="22"/>
    </location>
</feature>
<organism evidence="2 3">
    <name type="scientific">Saccharospirillum salsuginis</name>
    <dbReference type="NCBI Taxonomy" id="418750"/>
    <lineage>
        <taxon>Bacteria</taxon>
        <taxon>Pseudomonadati</taxon>
        <taxon>Pseudomonadota</taxon>
        <taxon>Gammaproteobacteria</taxon>
        <taxon>Oceanospirillales</taxon>
        <taxon>Saccharospirillaceae</taxon>
        <taxon>Saccharospirillum</taxon>
    </lineage>
</organism>
<comment type="caution">
    <text evidence="2">The sequence shown here is derived from an EMBL/GenBank/DDBJ whole genome shotgun (WGS) entry which is preliminary data.</text>
</comment>
<keyword evidence="1" id="KW-0472">Membrane</keyword>
<evidence type="ECO:0000256" key="1">
    <source>
        <dbReference type="SAM" id="Phobius"/>
    </source>
</evidence>
<keyword evidence="3" id="KW-1185">Reference proteome</keyword>
<accession>A0A918N693</accession>
<sequence>MLARWVLAFIFFYHGLVPKILFTSETEIRMIEAHGLPVDPLWVARAGGVIEILLAIVLLVFSHHRWPLYLVGGMLILLLLDVAFFSTELLFEAFNPVTLNISALALVAVALKESREGQAVMKPQPTMHG</sequence>
<reference evidence="2" key="2">
    <citation type="submission" date="2020-09" db="EMBL/GenBank/DDBJ databases">
        <authorList>
            <person name="Sun Q."/>
            <person name="Kim S."/>
        </authorList>
    </citation>
    <scope>NUCLEOTIDE SEQUENCE</scope>
    <source>
        <strain evidence="2">KCTC 22169</strain>
    </source>
</reference>
<dbReference type="Pfam" id="PF13781">
    <property type="entry name" value="DoxX_3"/>
    <property type="match status" value="1"/>
</dbReference>
<feature type="transmembrane region" description="Helical" evidence="1">
    <location>
        <begin position="42"/>
        <end position="61"/>
    </location>
</feature>
<dbReference type="Proteomes" id="UP000626148">
    <property type="component" value="Unassembled WGS sequence"/>
</dbReference>
<reference evidence="2" key="1">
    <citation type="journal article" date="2014" name="Int. J. Syst. Evol. Microbiol.">
        <title>Complete genome sequence of Corynebacterium casei LMG S-19264T (=DSM 44701T), isolated from a smear-ripened cheese.</title>
        <authorList>
            <consortium name="US DOE Joint Genome Institute (JGI-PGF)"/>
            <person name="Walter F."/>
            <person name="Albersmeier A."/>
            <person name="Kalinowski J."/>
            <person name="Ruckert C."/>
        </authorList>
    </citation>
    <scope>NUCLEOTIDE SEQUENCE</scope>
    <source>
        <strain evidence="2">KCTC 22169</strain>
    </source>
</reference>
<dbReference type="InterPro" id="IPR025695">
    <property type="entry name" value="DoxX-like"/>
</dbReference>
<evidence type="ECO:0000313" key="2">
    <source>
        <dbReference type="EMBL" id="GGX44942.1"/>
    </source>
</evidence>
<feature type="transmembrane region" description="Helical" evidence="1">
    <location>
        <begin position="68"/>
        <end position="87"/>
    </location>
</feature>
<proteinExistence type="predicted"/>
<keyword evidence="1" id="KW-0812">Transmembrane</keyword>
<feature type="transmembrane region" description="Helical" evidence="1">
    <location>
        <begin position="93"/>
        <end position="111"/>
    </location>
</feature>
<name>A0A918N693_9GAMM</name>
<dbReference type="EMBL" id="BMXR01000002">
    <property type="protein sequence ID" value="GGX44942.1"/>
    <property type="molecule type" value="Genomic_DNA"/>
</dbReference>
<protein>
    <recommendedName>
        <fullName evidence="4">DoxX-like family protein</fullName>
    </recommendedName>
</protein>